<proteinExistence type="predicted"/>
<feature type="compositionally biased region" description="Polar residues" evidence="1">
    <location>
        <begin position="141"/>
        <end position="153"/>
    </location>
</feature>
<feature type="compositionally biased region" description="Basic and acidic residues" evidence="1">
    <location>
        <begin position="160"/>
        <end position="179"/>
    </location>
</feature>
<dbReference type="AlphaFoldDB" id="A0A6L2KX06"/>
<sequence length="231" mass="26905">MDYEVATQSGIPLRCVNLGVLQILAEKMHPEKVQQEKLKALKARLNFEEVSQYSESRTPSRRRDHRKRLESKYVRSVSGSPKPRRSRSESPRKRDPKRKTVFKRLEKGVFHKLGSKEKSMFAYSNDSRHHLYYNNHRDTESCYQSSHSRGTKSASKKNSNKRESPRRTKTMSKGEDTAKGHWKSRSKRQKSSIEENDQILSRLGSVTLIFQKPECPITSRHMTKAKTQKIT</sequence>
<name>A0A6L2KX06_TANCI</name>
<feature type="compositionally biased region" description="Basic residues" evidence="1">
    <location>
        <begin position="180"/>
        <end position="190"/>
    </location>
</feature>
<feature type="region of interest" description="Disordered" evidence="1">
    <location>
        <begin position="51"/>
        <end position="106"/>
    </location>
</feature>
<evidence type="ECO:0008006" key="3">
    <source>
        <dbReference type="Google" id="ProtNLM"/>
    </source>
</evidence>
<evidence type="ECO:0000256" key="1">
    <source>
        <dbReference type="SAM" id="MobiDB-lite"/>
    </source>
</evidence>
<protein>
    <recommendedName>
        <fullName evidence="3">Reverse transcriptase domain-containing protein</fullName>
    </recommendedName>
</protein>
<evidence type="ECO:0000313" key="2">
    <source>
        <dbReference type="EMBL" id="GEU53776.1"/>
    </source>
</evidence>
<reference evidence="2" key="1">
    <citation type="journal article" date="2019" name="Sci. Rep.">
        <title>Draft genome of Tanacetum cinerariifolium, the natural source of mosquito coil.</title>
        <authorList>
            <person name="Yamashiro T."/>
            <person name="Shiraishi A."/>
            <person name="Satake H."/>
            <person name="Nakayama K."/>
        </authorList>
    </citation>
    <scope>NUCLEOTIDE SEQUENCE</scope>
</reference>
<gene>
    <name evidence="2" type="ORF">Tci_025754</name>
</gene>
<dbReference type="EMBL" id="BKCJ010003227">
    <property type="protein sequence ID" value="GEU53776.1"/>
    <property type="molecule type" value="Genomic_DNA"/>
</dbReference>
<comment type="caution">
    <text evidence="2">The sequence shown here is derived from an EMBL/GenBank/DDBJ whole genome shotgun (WGS) entry which is preliminary data.</text>
</comment>
<feature type="compositionally biased region" description="Basic residues" evidence="1">
    <location>
        <begin position="59"/>
        <end position="69"/>
    </location>
</feature>
<accession>A0A6L2KX06</accession>
<feature type="region of interest" description="Disordered" evidence="1">
    <location>
        <begin position="140"/>
        <end position="196"/>
    </location>
</feature>
<organism evidence="2">
    <name type="scientific">Tanacetum cinerariifolium</name>
    <name type="common">Dalmatian daisy</name>
    <name type="synonym">Chrysanthemum cinerariifolium</name>
    <dbReference type="NCBI Taxonomy" id="118510"/>
    <lineage>
        <taxon>Eukaryota</taxon>
        <taxon>Viridiplantae</taxon>
        <taxon>Streptophyta</taxon>
        <taxon>Embryophyta</taxon>
        <taxon>Tracheophyta</taxon>
        <taxon>Spermatophyta</taxon>
        <taxon>Magnoliopsida</taxon>
        <taxon>eudicotyledons</taxon>
        <taxon>Gunneridae</taxon>
        <taxon>Pentapetalae</taxon>
        <taxon>asterids</taxon>
        <taxon>campanulids</taxon>
        <taxon>Asterales</taxon>
        <taxon>Asteraceae</taxon>
        <taxon>Asteroideae</taxon>
        <taxon>Anthemideae</taxon>
        <taxon>Anthemidinae</taxon>
        <taxon>Tanacetum</taxon>
    </lineage>
</organism>